<organism evidence="2 3">
    <name type="scientific">Plutella xylostella</name>
    <name type="common">Diamondback moth</name>
    <name type="synonym">Plutella maculipennis</name>
    <dbReference type="NCBI Taxonomy" id="51655"/>
    <lineage>
        <taxon>Eukaryota</taxon>
        <taxon>Metazoa</taxon>
        <taxon>Ecdysozoa</taxon>
        <taxon>Arthropoda</taxon>
        <taxon>Hexapoda</taxon>
        <taxon>Insecta</taxon>
        <taxon>Pterygota</taxon>
        <taxon>Neoptera</taxon>
        <taxon>Endopterygota</taxon>
        <taxon>Lepidoptera</taxon>
        <taxon>Glossata</taxon>
        <taxon>Ditrysia</taxon>
        <taxon>Yponomeutoidea</taxon>
        <taxon>Plutellidae</taxon>
        <taxon>Plutella</taxon>
    </lineage>
</organism>
<accession>A0A8S4D0U7</accession>
<evidence type="ECO:0000256" key="1">
    <source>
        <dbReference type="SAM" id="MobiDB-lite"/>
    </source>
</evidence>
<feature type="compositionally biased region" description="Pro residues" evidence="1">
    <location>
        <begin position="89"/>
        <end position="98"/>
    </location>
</feature>
<sequence>MRVVFGSCFGCRCWGARGGAAELVGASVDRAAADARRDKCRAGPRARDVWDEKDLGQRLSALDSTGPGRHESCKECIGPLCAAAGPAVPRAPPPPPRTLRPRNHPPKVKVPRCDRANPRNGWRGKQLKRESVWEPHRPIVESELQQENAIVISESYDSIAQEVRL</sequence>
<feature type="region of interest" description="Disordered" evidence="1">
    <location>
        <begin position="86"/>
        <end position="125"/>
    </location>
</feature>
<dbReference type="EMBL" id="CAJHNJ030000002">
    <property type="protein sequence ID" value="CAG9092042.1"/>
    <property type="molecule type" value="Genomic_DNA"/>
</dbReference>
<gene>
    <name evidence="2" type="ORF">PLXY2_LOCUS1035</name>
</gene>
<evidence type="ECO:0000313" key="2">
    <source>
        <dbReference type="EMBL" id="CAG9092042.1"/>
    </source>
</evidence>
<comment type="caution">
    <text evidence="2">The sequence shown here is derived from an EMBL/GenBank/DDBJ whole genome shotgun (WGS) entry which is preliminary data.</text>
</comment>
<feature type="compositionally biased region" description="Basic residues" evidence="1">
    <location>
        <begin position="99"/>
        <end position="110"/>
    </location>
</feature>
<dbReference type="AlphaFoldDB" id="A0A8S4D0U7"/>
<name>A0A8S4D0U7_PLUXY</name>
<dbReference type="Proteomes" id="UP000653454">
    <property type="component" value="Unassembled WGS sequence"/>
</dbReference>
<reference evidence="2" key="1">
    <citation type="submission" date="2020-11" db="EMBL/GenBank/DDBJ databases">
        <authorList>
            <person name="Whiteford S."/>
        </authorList>
    </citation>
    <scope>NUCLEOTIDE SEQUENCE</scope>
</reference>
<evidence type="ECO:0000313" key="3">
    <source>
        <dbReference type="Proteomes" id="UP000653454"/>
    </source>
</evidence>
<keyword evidence="3" id="KW-1185">Reference proteome</keyword>
<proteinExistence type="predicted"/>
<protein>
    <submittedName>
        <fullName evidence="2">(diamondback moth) hypothetical protein</fullName>
    </submittedName>
</protein>